<dbReference type="Proteomes" id="UP000285301">
    <property type="component" value="Unassembled WGS sequence"/>
</dbReference>
<sequence length="828" mass="93008">MELSVWLCFTLFAIKLQRKAVDCVEISILNTINDHLPSIDHHYNSHCSNYTSCKQCLKAKCGYCSLRSDPSIGVCVDGDAKGSFISCKTAINTTYPNVIFQPSDTNWSFLNCPHKDKCQISSNDCHPNASCLHTPLGSTCVCDSGFRGDGFNFCQFCGSDCSFFDRSGEESEWFYINRELDFDCLSSHNICEENYENCTIIEDGFRCRCKHGYKLDGNSCKPVCRQGCLHGICVAPDLCQCDFGFVGDDCSSKCNCNGHSNCRDASNLNECLECHNNTQGSHCEKCRPFFVGNPINGGKCISCRLYCNGHSDVCISQEFLNRTNLTLERLSQNDINVLVTEGTVGDIICLNCMHNTEGPRCDSCITGYFKVGDSIADGCQPCHCHGHGDMCDPTTGETCNCSNNTENDRQCTGKHKNLLTPCWQLQCSKCKEYFLGIPTHGHQCYRHMFLDRDYCFDPETQEECNRKPNPLLWSRTVFFAVQPRYMNVDIRIMLDVTQGAIDFYLSAKEDTFVVDVNKSSGVHNVWLDSHYNAEYEESDKDLIILRKNYLFNDSLYGTVSTVHHGPALQIKHHLATKLTTYITITNPNELLVIRGVESRLVITIPQEVHDLRSTRFYIIVRGKASETFGNLFFRQDQSRIDLFVFFSVFFSCFFLLLAACVLVWKIKQAFDMRRARRLHAAEMKHMASRPFASVLVFLDPNSVSDDLDFALSSVSHHVQTKKNRCTFRFKGSHSSLRDSPKYHGASLESDQFLIRPVAVEPTSDNLSAVVTTIVILPGGSASPVHMTLASALVSFRGSHQLLTQANSCTVVGEVFRAAMKRRTTNSII</sequence>
<reference evidence="14 15" key="1">
    <citation type="journal article" date="2018" name="Gigascience">
        <title>Genomes of trombidid mites reveal novel predicted allergens and laterally-transferred genes associated with secondary metabolism.</title>
        <authorList>
            <person name="Dong X."/>
            <person name="Chaisiri K."/>
            <person name="Xia D."/>
            <person name="Armstrong S.D."/>
            <person name="Fang Y."/>
            <person name="Donnelly M.J."/>
            <person name="Kadowaki T."/>
            <person name="McGarry J.W."/>
            <person name="Darby A.C."/>
            <person name="Makepeace B.L."/>
        </authorList>
    </citation>
    <scope>NUCLEOTIDE SEQUENCE [LARGE SCALE GENOMIC DNA]</scope>
    <source>
        <strain evidence="14">UoL-WK</strain>
    </source>
</reference>
<dbReference type="GO" id="GO:0009887">
    <property type="term" value="P:animal organ morphogenesis"/>
    <property type="evidence" value="ECO:0007669"/>
    <property type="project" value="TreeGrafter"/>
</dbReference>
<feature type="domain" description="EGF-like" evidence="12">
    <location>
        <begin position="114"/>
        <end position="155"/>
    </location>
</feature>
<comment type="caution">
    <text evidence="8">Lacks conserved residue(s) required for the propagation of feature annotation.</text>
</comment>
<keyword evidence="6" id="KW-0325">Glycoprotein</keyword>
<dbReference type="PROSITE" id="PS01186">
    <property type="entry name" value="EGF_2"/>
    <property type="match status" value="1"/>
</dbReference>
<dbReference type="SMART" id="SM00181">
    <property type="entry name" value="EGF"/>
    <property type="match status" value="4"/>
</dbReference>
<feature type="disulfide bond" evidence="9">
    <location>
        <begin position="274"/>
        <end position="283"/>
    </location>
</feature>
<evidence type="ECO:0000256" key="7">
    <source>
        <dbReference type="ARBA" id="ARBA00023292"/>
    </source>
</evidence>
<dbReference type="InterPro" id="IPR024731">
    <property type="entry name" value="NELL2-like_EGF"/>
</dbReference>
<dbReference type="GO" id="GO:0016020">
    <property type="term" value="C:membrane"/>
    <property type="evidence" value="ECO:0007669"/>
    <property type="project" value="UniProtKB-SubCell"/>
</dbReference>
<keyword evidence="7 9" id="KW-0424">Laminin EGF-like domain</keyword>
<dbReference type="CDD" id="cd00055">
    <property type="entry name" value="EGF_Lam"/>
    <property type="match status" value="2"/>
</dbReference>
<evidence type="ECO:0000313" key="15">
    <source>
        <dbReference type="Proteomes" id="UP000285301"/>
    </source>
</evidence>
<feature type="domain" description="Laminin EGF-like" evidence="13">
    <location>
        <begin position="254"/>
        <end position="302"/>
    </location>
</feature>
<gene>
    <name evidence="14" type="ORF">B4U79_03874</name>
</gene>
<comment type="caution">
    <text evidence="14">The sequence shown here is derived from an EMBL/GenBank/DDBJ whole genome shotgun (WGS) entry which is preliminary data.</text>
</comment>
<dbReference type="PROSITE" id="PS50027">
    <property type="entry name" value="EGF_LAM_2"/>
    <property type="match status" value="1"/>
</dbReference>
<keyword evidence="4" id="KW-0677">Repeat</keyword>
<evidence type="ECO:0000256" key="2">
    <source>
        <dbReference type="ARBA" id="ARBA00022536"/>
    </source>
</evidence>
<evidence type="ECO:0000256" key="1">
    <source>
        <dbReference type="ARBA" id="ARBA00004479"/>
    </source>
</evidence>
<dbReference type="PROSITE" id="PS50026">
    <property type="entry name" value="EGF_3"/>
    <property type="match status" value="1"/>
</dbReference>
<dbReference type="PANTHER" id="PTHR10574:SF406">
    <property type="entry name" value="LAMININ SUBUNIT ALPHA 5"/>
    <property type="match status" value="1"/>
</dbReference>
<feature type="chain" id="PRO_5019155192" description="Multiple epidermal growth factor-like domains protein 8" evidence="11">
    <location>
        <begin position="24"/>
        <end position="828"/>
    </location>
</feature>
<evidence type="ECO:0000259" key="12">
    <source>
        <dbReference type="PROSITE" id="PS50026"/>
    </source>
</evidence>
<feature type="disulfide bond" evidence="9">
    <location>
        <begin position="286"/>
        <end position="300"/>
    </location>
</feature>
<evidence type="ECO:0000256" key="11">
    <source>
        <dbReference type="SAM" id="SignalP"/>
    </source>
</evidence>
<dbReference type="AlphaFoldDB" id="A0A443RGL9"/>
<dbReference type="EMBL" id="NCKU01000727">
    <property type="protein sequence ID" value="RWS14422.1"/>
    <property type="molecule type" value="Genomic_DNA"/>
</dbReference>
<dbReference type="PROSITE" id="PS00022">
    <property type="entry name" value="EGF_1"/>
    <property type="match status" value="1"/>
</dbReference>
<dbReference type="Pfam" id="PF00053">
    <property type="entry name" value="EGF_laminin"/>
    <property type="match status" value="1"/>
</dbReference>
<feature type="signal peptide" evidence="11">
    <location>
        <begin position="1"/>
        <end position="23"/>
    </location>
</feature>
<proteinExistence type="predicted"/>
<dbReference type="InterPro" id="IPR050440">
    <property type="entry name" value="Laminin/Netrin_ECM"/>
</dbReference>
<keyword evidence="2 8" id="KW-0245">EGF-like domain</keyword>
<keyword evidence="10" id="KW-1133">Transmembrane helix</keyword>
<evidence type="ECO:0008006" key="16">
    <source>
        <dbReference type="Google" id="ProtNLM"/>
    </source>
</evidence>
<evidence type="ECO:0000256" key="6">
    <source>
        <dbReference type="ARBA" id="ARBA00023180"/>
    </source>
</evidence>
<dbReference type="InterPro" id="IPR002049">
    <property type="entry name" value="LE_dom"/>
</dbReference>
<dbReference type="SUPFAM" id="SSF57196">
    <property type="entry name" value="EGF/Laminin"/>
    <property type="match status" value="2"/>
</dbReference>
<dbReference type="SMART" id="SM00180">
    <property type="entry name" value="EGF_Lam"/>
    <property type="match status" value="2"/>
</dbReference>
<evidence type="ECO:0000256" key="5">
    <source>
        <dbReference type="ARBA" id="ARBA00023157"/>
    </source>
</evidence>
<keyword evidence="10" id="KW-0812">Transmembrane</keyword>
<comment type="subcellular location">
    <subcellularLocation>
        <location evidence="1">Membrane</location>
        <topology evidence="1">Single-pass type I membrane protein</topology>
    </subcellularLocation>
</comment>
<evidence type="ECO:0000256" key="8">
    <source>
        <dbReference type="PROSITE-ProRule" id="PRU00076"/>
    </source>
</evidence>
<keyword evidence="3 11" id="KW-0732">Signal</keyword>
<keyword evidence="15" id="KW-1185">Reference proteome</keyword>
<dbReference type="InterPro" id="IPR000742">
    <property type="entry name" value="EGF"/>
</dbReference>
<keyword evidence="5 9" id="KW-1015">Disulfide bond</keyword>
<name>A0A443RGL9_9ACAR</name>
<dbReference type="OrthoDB" id="263283at2759"/>
<feature type="transmembrane region" description="Helical" evidence="10">
    <location>
        <begin position="642"/>
        <end position="664"/>
    </location>
</feature>
<dbReference type="Pfam" id="PF12947">
    <property type="entry name" value="EGF_3"/>
    <property type="match status" value="1"/>
</dbReference>
<dbReference type="PANTHER" id="PTHR10574">
    <property type="entry name" value="NETRIN/LAMININ-RELATED"/>
    <property type="match status" value="1"/>
</dbReference>
<evidence type="ECO:0000256" key="4">
    <source>
        <dbReference type="ARBA" id="ARBA00022737"/>
    </source>
</evidence>
<dbReference type="Pfam" id="PF24973">
    <property type="entry name" value="EGF_LMN_ATRN"/>
    <property type="match status" value="1"/>
</dbReference>
<dbReference type="Gene3D" id="2.10.25.10">
    <property type="entry name" value="Laminin"/>
    <property type="match status" value="4"/>
</dbReference>
<dbReference type="GO" id="GO:0009888">
    <property type="term" value="P:tissue development"/>
    <property type="evidence" value="ECO:0007669"/>
    <property type="project" value="TreeGrafter"/>
</dbReference>
<evidence type="ECO:0000259" key="13">
    <source>
        <dbReference type="PROSITE" id="PS50027"/>
    </source>
</evidence>
<evidence type="ECO:0000256" key="10">
    <source>
        <dbReference type="SAM" id="Phobius"/>
    </source>
</evidence>
<accession>A0A443RGL9</accession>
<protein>
    <recommendedName>
        <fullName evidence="16">Multiple epidermal growth factor-like domains protein 8</fullName>
    </recommendedName>
</protein>
<dbReference type="STRING" id="1965070.A0A443RGL9"/>
<dbReference type="InterPro" id="IPR056863">
    <property type="entry name" value="LMN_ATRN_NET-like_EGF"/>
</dbReference>
<keyword evidence="10" id="KW-0472">Membrane</keyword>
<evidence type="ECO:0000313" key="14">
    <source>
        <dbReference type="EMBL" id="RWS14422.1"/>
    </source>
</evidence>
<organism evidence="14 15">
    <name type="scientific">Dinothrombium tinctorium</name>
    <dbReference type="NCBI Taxonomy" id="1965070"/>
    <lineage>
        <taxon>Eukaryota</taxon>
        <taxon>Metazoa</taxon>
        <taxon>Ecdysozoa</taxon>
        <taxon>Arthropoda</taxon>
        <taxon>Chelicerata</taxon>
        <taxon>Arachnida</taxon>
        <taxon>Acari</taxon>
        <taxon>Acariformes</taxon>
        <taxon>Trombidiformes</taxon>
        <taxon>Prostigmata</taxon>
        <taxon>Anystina</taxon>
        <taxon>Parasitengona</taxon>
        <taxon>Trombidioidea</taxon>
        <taxon>Trombidiidae</taxon>
        <taxon>Dinothrombium</taxon>
    </lineage>
</organism>
<evidence type="ECO:0000256" key="9">
    <source>
        <dbReference type="PROSITE-ProRule" id="PRU00460"/>
    </source>
</evidence>
<dbReference type="PROSITE" id="PS01248">
    <property type="entry name" value="EGF_LAM_1"/>
    <property type="match status" value="1"/>
</dbReference>
<evidence type="ECO:0000256" key="3">
    <source>
        <dbReference type="ARBA" id="ARBA00022729"/>
    </source>
</evidence>